<dbReference type="RefSeq" id="WP_126607951.1">
    <property type="nucleotide sequence ID" value="NZ_AP025145.1"/>
</dbReference>
<dbReference type="AlphaFoldDB" id="A0AAV5NZ89"/>
<comment type="caution">
    <text evidence="1">The sequence shown here is derived from an EMBL/GenBank/DDBJ whole genome shotgun (WGS) entry which is preliminary data.</text>
</comment>
<sequence length="82" mass="9689">MKNKQEKAVEQGSVKSMIMKSLMLVRNQMNNSDFMQFFSSRIENKKSVREYWILQKCPLKYQGALGVFYSLYLESLHLEICT</sequence>
<gene>
    <name evidence="1" type="ORF">GCM10007932_53530</name>
</gene>
<proteinExistence type="predicted"/>
<accession>A0AAV5NZ89</accession>
<name>A0AAV5NZ89_9VIBR</name>
<keyword evidence="2" id="KW-1185">Reference proteome</keyword>
<evidence type="ECO:0000313" key="2">
    <source>
        <dbReference type="Proteomes" id="UP001156690"/>
    </source>
</evidence>
<protein>
    <submittedName>
        <fullName evidence="1">Uncharacterized protein</fullName>
    </submittedName>
</protein>
<dbReference type="Proteomes" id="UP001156690">
    <property type="component" value="Unassembled WGS sequence"/>
</dbReference>
<evidence type="ECO:0000313" key="1">
    <source>
        <dbReference type="EMBL" id="GLQ75990.1"/>
    </source>
</evidence>
<dbReference type="EMBL" id="BSNX01000075">
    <property type="protein sequence ID" value="GLQ75990.1"/>
    <property type="molecule type" value="Genomic_DNA"/>
</dbReference>
<organism evidence="1 2">
    <name type="scientific">Vibrio penaeicida</name>
    <dbReference type="NCBI Taxonomy" id="104609"/>
    <lineage>
        <taxon>Bacteria</taxon>
        <taxon>Pseudomonadati</taxon>
        <taxon>Pseudomonadota</taxon>
        <taxon>Gammaproteobacteria</taxon>
        <taxon>Vibrionales</taxon>
        <taxon>Vibrionaceae</taxon>
        <taxon>Vibrio</taxon>
    </lineage>
</organism>
<reference evidence="2" key="1">
    <citation type="journal article" date="2019" name="Int. J. Syst. Evol. Microbiol.">
        <title>The Global Catalogue of Microorganisms (GCM) 10K type strain sequencing project: providing services to taxonomists for standard genome sequencing and annotation.</title>
        <authorList>
            <consortium name="The Broad Institute Genomics Platform"/>
            <consortium name="The Broad Institute Genome Sequencing Center for Infectious Disease"/>
            <person name="Wu L."/>
            <person name="Ma J."/>
        </authorList>
    </citation>
    <scope>NUCLEOTIDE SEQUENCE [LARGE SCALE GENOMIC DNA]</scope>
    <source>
        <strain evidence="2">NBRC 15640</strain>
    </source>
</reference>